<keyword evidence="1" id="KW-1133">Transmembrane helix</keyword>
<dbReference type="Proteomes" id="UP001249851">
    <property type="component" value="Unassembled WGS sequence"/>
</dbReference>
<gene>
    <name evidence="2" type="ORF">P5673_000685</name>
</gene>
<keyword evidence="3" id="KW-1185">Reference proteome</keyword>
<dbReference type="AlphaFoldDB" id="A0AAD9R8I8"/>
<reference evidence="2" key="1">
    <citation type="journal article" date="2023" name="G3 (Bethesda)">
        <title>Whole genome assembly and annotation of the endangered Caribbean coral Acropora cervicornis.</title>
        <authorList>
            <person name="Selwyn J.D."/>
            <person name="Vollmer S.V."/>
        </authorList>
    </citation>
    <scope>NUCLEOTIDE SEQUENCE</scope>
    <source>
        <strain evidence="2">K2</strain>
    </source>
</reference>
<evidence type="ECO:0000256" key="1">
    <source>
        <dbReference type="SAM" id="Phobius"/>
    </source>
</evidence>
<protein>
    <submittedName>
        <fullName evidence="2">Uncharacterized protein</fullName>
    </submittedName>
</protein>
<evidence type="ECO:0000313" key="3">
    <source>
        <dbReference type="Proteomes" id="UP001249851"/>
    </source>
</evidence>
<keyword evidence="1" id="KW-0472">Membrane</keyword>
<feature type="transmembrane region" description="Helical" evidence="1">
    <location>
        <begin position="15"/>
        <end position="43"/>
    </location>
</feature>
<sequence>MLGVLIWLKRNKTAMVFYLVMCILWLIVSLIQFVIALLAWVIWRIIRVAVENQCFQREGRCYCNADKPVPILVHNCSEIKTIESCFLAIMIMAAFACILTLAGSIVGCMSTCCARPEPQGVVIVQQPGYAMNVTTTQQVGYAPAAGGVPPPDYGMPQKM</sequence>
<keyword evidence="1" id="KW-0812">Transmembrane</keyword>
<proteinExistence type="predicted"/>
<organism evidence="2 3">
    <name type="scientific">Acropora cervicornis</name>
    <name type="common">Staghorn coral</name>
    <dbReference type="NCBI Taxonomy" id="6130"/>
    <lineage>
        <taxon>Eukaryota</taxon>
        <taxon>Metazoa</taxon>
        <taxon>Cnidaria</taxon>
        <taxon>Anthozoa</taxon>
        <taxon>Hexacorallia</taxon>
        <taxon>Scleractinia</taxon>
        <taxon>Astrocoeniina</taxon>
        <taxon>Acroporidae</taxon>
        <taxon>Acropora</taxon>
    </lineage>
</organism>
<name>A0AAD9R8I8_ACRCE</name>
<feature type="transmembrane region" description="Helical" evidence="1">
    <location>
        <begin position="85"/>
        <end position="106"/>
    </location>
</feature>
<comment type="caution">
    <text evidence="2">The sequence shown here is derived from an EMBL/GenBank/DDBJ whole genome shotgun (WGS) entry which is preliminary data.</text>
</comment>
<reference evidence="2" key="2">
    <citation type="journal article" date="2023" name="Science">
        <title>Genomic signatures of disease resistance in endangered staghorn corals.</title>
        <authorList>
            <person name="Vollmer S.V."/>
            <person name="Selwyn J.D."/>
            <person name="Despard B.A."/>
            <person name="Roesel C.L."/>
        </authorList>
    </citation>
    <scope>NUCLEOTIDE SEQUENCE</scope>
    <source>
        <strain evidence="2">K2</strain>
    </source>
</reference>
<dbReference type="EMBL" id="JARQWQ010000001">
    <property type="protein sequence ID" value="KAK2574506.1"/>
    <property type="molecule type" value="Genomic_DNA"/>
</dbReference>
<evidence type="ECO:0000313" key="2">
    <source>
        <dbReference type="EMBL" id="KAK2574506.1"/>
    </source>
</evidence>
<accession>A0AAD9R8I8</accession>